<gene>
    <name evidence="1" type="ORF">EZS28_010602</name>
</gene>
<evidence type="ECO:0000313" key="1">
    <source>
        <dbReference type="EMBL" id="KAA6393868.1"/>
    </source>
</evidence>
<organism evidence="1 2">
    <name type="scientific">Streblomastix strix</name>
    <dbReference type="NCBI Taxonomy" id="222440"/>
    <lineage>
        <taxon>Eukaryota</taxon>
        <taxon>Metamonada</taxon>
        <taxon>Preaxostyla</taxon>
        <taxon>Oxymonadida</taxon>
        <taxon>Streblomastigidae</taxon>
        <taxon>Streblomastix</taxon>
    </lineage>
</organism>
<dbReference type="AlphaFoldDB" id="A0A5J4WG53"/>
<accession>A0A5J4WG53</accession>
<sequence length="163" mass="19008">MIQIPKLLQSLIALSRFKVGSPIDLDVDRQGLQVRHWSRWCLIQIQDCGDVKMQTELVNVGYGRMMTTTFSTTGGVGEEQDKEIYYGLFYIFRFLRELHEGRNEQQPSFQTLPLLARMSLEQIEEEGVNEEIEAQIKSKRSSAIEFWAKEAKALILNRFIHRR</sequence>
<dbReference type="EMBL" id="SNRW01002113">
    <property type="protein sequence ID" value="KAA6393868.1"/>
    <property type="molecule type" value="Genomic_DNA"/>
</dbReference>
<protein>
    <submittedName>
        <fullName evidence="1">Uncharacterized protein</fullName>
    </submittedName>
</protein>
<proteinExistence type="predicted"/>
<comment type="caution">
    <text evidence="1">The sequence shown here is derived from an EMBL/GenBank/DDBJ whole genome shotgun (WGS) entry which is preliminary data.</text>
</comment>
<reference evidence="1 2" key="1">
    <citation type="submission" date="2019-03" db="EMBL/GenBank/DDBJ databases">
        <title>Single cell metagenomics reveals metabolic interactions within the superorganism composed of flagellate Streblomastix strix and complex community of Bacteroidetes bacteria on its surface.</title>
        <authorList>
            <person name="Treitli S.C."/>
            <person name="Kolisko M."/>
            <person name="Husnik F."/>
            <person name="Keeling P."/>
            <person name="Hampl V."/>
        </authorList>
    </citation>
    <scope>NUCLEOTIDE SEQUENCE [LARGE SCALE GENOMIC DNA]</scope>
    <source>
        <strain evidence="1">ST1C</strain>
    </source>
</reference>
<name>A0A5J4WG53_9EUKA</name>
<evidence type="ECO:0000313" key="2">
    <source>
        <dbReference type="Proteomes" id="UP000324800"/>
    </source>
</evidence>
<dbReference type="Proteomes" id="UP000324800">
    <property type="component" value="Unassembled WGS sequence"/>
</dbReference>